<dbReference type="Gene3D" id="1.10.150.130">
    <property type="match status" value="1"/>
</dbReference>
<dbReference type="InterPro" id="IPR002104">
    <property type="entry name" value="Integrase_catalytic"/>
</dbReference>
<dbReference type="Pfam" id="PF00589">
    <property type="entry name" value="Phage_integrase"/>
    <property type="match status" value="1"/>
</dbReference>
<proteinExistence type="inferred from homology"/>
<evidence type="ECO:0000256" key="1">
    <source>
        <dbReference type="ARBA" id="ARBA00008857"/>
    </source>
</evidence>
<dbReference type="EMBL" id="BAAANT010000008">
    <property type="protein sequence ID" value="GAA2137924.1"/>
    <property type="molecule type" value="Genomic_DNA"/>
</dbReference>
<feature type="domain" description="Tyr recombinase" evidence="4">
    <location>
        <begin position="194"/>
        <end position="397"/>
    </location>
</feature>
<dbReference type="InterPro" id="IPR013762">
    <property type="entry name" value="Integrase-like_cat_sf"/>
</dbReference>
<dbReference type="SUPFAM" id="SSF56349">
    <property type="entry name" value="DNA breaking-rejoining enzymes"/>
    <property type="match status" value="1"/>
</dbReference>
<comment type="similarity">
    <text evidence="1">Belongs to the 'phage' integrase family.</text>
</comment>
<name>A0ABP5KYM3_9ACTN</name>
<dbReference type="InterPro" id="IPR010998">
    <property type="entry name" value="Integrase_recombinase_N"/>
</dbReference>
<dbReference type="Gene3D" id="1.10.443.10">
    <property type="entry name" value="Intergrase catalytic core"/>
    <property type="match status" value="1"/>
</dbReference>
<dbReference type="InterPro" id="IPR011010">
    <property type="entry name" value="DNA_brk_join_enz"/>
</dbReference>
<organism evidence="5 6">
    <name type="scientific">Kitasatospora kazusensis</name>
    <dbReference type="NCBI Taxonomy" id="407974"/>
    <lineage>
        <taxon>Bacteria</taxon>
        <taxon>Bacillati</taxon>
        <taxon>Actinomycetota</taxon>
        <taxon>Actinomycetes</taxon>
        <taxon>Kitasatosporales</taxon>
        <taxon>Streptomycetaceae</taxon>
        <taxon>Kitasatospora</taxon>
    </lineage>
</organism>
<evidence type="ECO:0000313" key="6">
    <source>
        <dbReference type="Proteomes" id="UP001422759"/>
    </source>
</evidence>
<dbReference type="InterPro" id="IPR050090">
    <property type="entry name" value="Tyrosine_recombinase_XerCD"/>
</dbReference>
<keyword evidence="3" id="KW-0233">DNA recombination</keyword>
<evidence type="ECO:0000259" key="4">
    <source>
        <dbReference type="PROSITE" id="PS51898"/>
    </source>
</evidence>
<reference evidence="6" key="1">
    <citation type="journal article" date="2019" name="Int. J. Syst. Evol. Microbiol.">
        <title>The Global Catalogue of Microorganisms (GCM) 10K type strain sequencing project: providing services to taxonomists for standard genome sequencing and annotation.</title>
        <authorList>
            <consortium name="The Broad Institute Genomics Platform"/>
            <consortium name="The Broad Institute Genome Sequencing Center for Infectious Disease"/>
            <person name="Wu L."/>
            <person name="Ma J."/>
        </authorList>
    </citation>
    <scope>NUCLEOTIDE SEQUENCE [LARGE SCALE GENOMIC DNA]</scope>
    <source>
        <strain evidence="6">JCM 14560</strain>
    </source>
</reference>
<dbReference type="CDD" id="cd01189">
    <property type="entry name" value="INT_ICEBs1_C_like"/>
    <property type="match status" value="1"/>
</dbReference>
<gene>
    <name evidence="5" type="ORF">GCM10009760_18830</name>
</gene>
<protein>
    <recommendedName>
        <fullName evidence="4">Tyr recombinase domain-containing protein</fullName>
    </recommendedName>
</protein>
<dbReference type="PANTHER" id="PTHR30349">
    <property type="entry name" value="PHAGE INTEGRASE-RELATED"/>
    <property type="match status" value="1"/>
</dbReference>
<dbReference type="RefSeq" id="WP_344462809.1">
    <property type="nucleotide sequence ID" value="NZ_BAAANT010000008.1"/>
</dbReference>
<evidence type="ECO:0000256" key="2">
    <source>
        <dbReference type="ARBA" id="ARBA00023125"/>
    </source>
</evidence>
<dbReference type="PANTHER" id="PTHR30349:SF64">
    <property type="entry name" value="PROPHAGE INTEGRASE INTD-RELATED"/>
    <property type="match status" value="1"/>
</dbReference>
<evidence type="ECO:0000256" key="3">
    <source>
        <dbReference type="ARBA" id="ARBA00023172"/>
    </source>
</evidence>
<comment type="caution">
    <text evidence="5">The sequence shown here is derived from an EMBL/GenBank/DDBJ whole genome shotgun (WGS) entry which is preliminary data.</text>
</comment>
<sequence length="425" mass="47342">MASIRVRERKDGGITYTVTWRDGGARTAKQESEKFDDIDSAERFQNLVDGFGQQWPPGWIRGRGFVEETPAEPEAEVDPETMFEAYALKFVDLLTGVQGGTKAKYRKMIEHSMVPWFRDFSVADGELSITSDAIKLWVNDLGAGRWGPHPPEGARKRRKHRAKTIRDEHGLLSSIMKAAVVADLRAANPCDGTRLPRTDDTDADEMCFLEHWEYALIHKHLKADAADLVELAVGTGIRWGELSALQKRDIVRRNGRPALRIQRTWKLDENGARYMGPPKTKKSRRTIVLTARQSEIVQLAARGKAADGLLFLAPQGGAWLPVGFRRQRWLPAIAMAQEEGLTKSPRMHDLRHTHASWMIAGRLPLPALQARLGHESIQTTVDEYGHLLSTLDEEVITAVDAAFSLTLVAPPADVVLARADLAEAA</sequence>
<keyword evidence="2" id="KW-0238">DNA-binding</keyword>
<dbReference type="Proteomes" id="UP001422759">
    <property type="component" value="Unassembled WGS sequence"/>
</dbReference>
<evidence type="ECO:0000313" key="5">
    <source>
        <dbReference type="EMBL" id="GAA2137924.1"/>
    </source>
</evidence>
<dbReference type="PROSITE" id="PS51898">
    <property type="entry name" value="TYR_RECOMBINASE"/>
    <property type="match status" value="1"/>
</dbReference>
<keyword evidence="6" id="KW-1185">Reference proteome</keyword>
<accession>A0ABP5KYM3</accession>